<evidence type="ECO:0000313" key="2">
    <source>
        <dbReference type="EMBL" id="KAF3770536.1"/>
    </source>
</evidence>
<feature type="domain" description="Ubiquitin-like" evidence="1">
    <location>
        <begin position="344"/>
        <end position="422"/>
    </location>
</feature>
<dbReference type="AlphaFoldDB" id="A0A9P4YBX5"/>
<comment type="caution">
    <text evidence="2">The sequence shown here is derived from an EMBL/GenBank/DDBJ whole genome shotgun (WGS) entry which is preliminary data.</text>
</comment>
<dbReference type="GeneID" id="63842154"/>
<dbReference type="RefSeq" id="XP_040781497.1">
    <property type="nucleotide sequence ID" value="XM_040925025.1"/>
</dbReference>
<dbReference type="OrthoDB" id="3045089at2759"/>
<keyword evidence="3" id="KW-1185">Reference proteome</keyword>
<dbReference type="Pfam" id="PF22893">
    <property type="entry name" value="ULD_2"/>
    <property type="match status" value="2"/>
</dbReference>
<dbReference type="InterPro" id="IPR054464">
    <property type="entry name" value="ULD_fung"/>
</dbReference>
<dbReference type="Proteomes" id="UP000803844">
    <property type="component" value="Unassembled WGS sequence"/>
</dbReference>
<gene>
    <name evidence="2" type="ORF">M406DRAFT_66935</name>
</gene>
<protein>
    <recommendedName>
        <fullName evidence="1">Ubiquitin-like domain-containing protein</fullName>
    </recommendedName>
</protein>
<name>A0A9P4YBX5_CRYP1</name>
<sequence>MEAVGAVSAIVSLVEIVGQVSKTAVSFMRDVKDARVDMIQVRKELFGLSTILEVIQEDFASGPALSAGSAVLRRTHEHIEGICRNCVQVVRDIDQVIQNKQSRLTSVAWVTSGHRKVEKLKADLRNHINALEVSLQMISYVGIKDIKEDVSASRQGISELLRKTDLILESISGARNAPRGDHYSSAAMLGSYLEGLKDDAETVLSSVDYQREDSFTIVDQDSEPDHMRGASSPSTVPSIIFKNSQDRQFCIPLEACRTWEDMSEIVKHSFSNTEDTEFIDKGQYDLISGNSIFLPRWWETLIQPGLEIKMVSRAQTSSISKYQNAAKASPRARTAQSAGDKLVLKFKDAIGRKYILLWRDVSTWEGMEHVIKNVCENVEGLRAPVWEGLYDVVIAEGTKLIDKSAWDAVVRPGMSIAMLMWP</sequence>
<accession>A0A9P4YBX5</accession>
<dbReference type="EMBL" id="MU032344">
    <property type="protein sequence ID" value="KAF3770536.1"/>
    <property type="molecule type" value="Genomic_DNA"/>
</dbReference>
<proteinExistence type="predicted"/>
<reference evidence="2" key="1">
    <citation type="journal article" date="2020" name="Phytopathology">
        <title>Genome sequence of the chestnut blight fungus Cryphonectria parasitica EP155: A fundamental resource for an archetypical invasive plant pathogen.</title>
        <authorList>
            <person name="Crouch J.A."/>
            <person name="Dawe A."/>
            <person name="Aerts A."/>
            <person name="Barry K."/>
            <person name="Churchill A.C.L."/>
            <person name="Grimwood J."/>
            <person name="Hillman B."/>
            <person name="Milgroom M.G."/>
            <person name="Pangilinan J."/>
            <person name="Smith M."/>
            <person name="Salamov A."/>
            <person name="Schmutz J."/>
            <person name="Yadav J."/>
            <person name="Grigoriev I.V."/>
            <person name="Nuss D."/>
        </authorList>
    </citation>
    <scope>NUCLEOTIDE SEQUENCE</scope>
    <source>
        <strain evidence="2">EP155</strain>
    </source>
</reference>
<evidence type="ECO:0000313" key="3">
    <source>
        <dbReference type="Proteomes" id="UP000803844"/>
    </source>
</evidence>
<evidence type="ECO:0000259" key="1">
    <source>
        <dbReference type="Pfam" id="PF22893"/>
    </source>
</evidence>
<organism evidence="2 3">
    <name type="scientific">Cryphonectria parasitica (strain ATCC 38755 / EP155)</name>
    <dbReference type="NCBI Taxonomy" id="660469"/>
    <lineage>
        <taxon>Eukaryota</taxon>
        <taxon>Fungi</taxon>
        <taxon>Dikarya</taxon>
        <taxon>Ascomycota</taxon>
        <taxon>Pezizomycotina</taxon>
        <taxon>Sordariomycetes</taxon>
        <taxon>Sordariomycetidae</taxon>
        <taxon>Diaporthales</taxon>
        <taxon>Cryphonectriaceae</taxon>
        <taxon>Cryphonectria-Endothia species complex</taxon>
        <taxon>Cryphonectria</taxon>
    </lineage>
</organism>
<feature type="domain" description="Ubiquitin-like" evidence="1">
    <location>
        <begin position="236"/>
        <end position="311"/>
    </location>
</feature>